<reference evidence="1" key="1">
    <citation type="journal article" date="2015" name="Front. Microbiol.">
        <title>Combining genomic sequencing methods to explore viral diversity and reveal potential virus-host interactions.</title>
        <authorList>
            <person name="Chow C.E."/>
            <person name="Winget D.M."/>
            <person name="White R.A.III."/>
            <person name="Hallam S.J."/>
            <person name="Suttle C.A."/>
        </authorList>
    </citation>
    <scope>NUCLEOTIDE SEQUENCE</scope>
    <source>
        <strain evidence="1">H4084988</strain>
    </source>
</reference>
<organism evidence="1">
    <name type="scientific">uncultured marine virus</name>
    <dbReference type="NCBI Taxonomy" id="186617"/>
    <lineage>
        <taxon>Viruses</taxon>
        <taxon>environmental samples</taxon>
    </lineage>
</organism>
<dbReference type="InterPro" id="IPR011335">
    <property type="entry name" value="Restrct_endonuc-II-like"/>
</dbReference>
<sequence length="230" mass="27460">MKFRIRASACGQIMTNPRKKTDLISKTAQTYCETWLKEKLYNRQHTFSSKYTEKGLLTENESIDFLAEYYDLGLLMKNDKQFSNEWITGEPDVIQPNLIIDVKNSWSPFTFPYFGTDVPDKSYYWQGQCYMDLTDTDEFWLIYVLSDTPQHLIEREMFSYARKMGMTDPDEAIWDHFMKDMTYSDVPDDLKIKRYIIKRDDKAIQSIHDRVELVRDYLTPYIELNQAYLK</sequence>
<dbReference type="InterPro" id="IPR011604">
    <property type="entry name" value="PDDEXK-like_dom_sf"/>
</dbReference>
<evidence type="ECO:0000313" key="1">
    <source>
        <dbReference type="EMBL" id="AKH47434.1"/>
    </source>
</evidence>
<dbReference type="SUPFAM" id="SSF52980">
    <property type="entry name" value="Restriction endonuclease-like"/>
    <property type="match status" value="1"/>
</dbReference>
<reference evidence="1" key="2">
    <citation type="submission" date="2015-03" db="EMBL/GenBank/DDBJ databases">
        <authorList>
            <person name="Chow C.-E.T."/>
            <person name="Winget D.M."/>
            <person name="White R.A.III."/>
            <person name="Hallam S.J."/>
            <person name="Suttle C.A."/>
        </authorList>
    </citation>
    <scope>NUCLEOTIDE SEQUENCE</scope>
    <source>
        <strain evidence="1">H4084988</strain>
    </source>
</reference>
<dbReference type="Gene3D" id="3.90.320.10">
    <property type="match status" value="1"/>
</dbReference>
<accession>A0A0F7L4G8</accession>
<proteinExistence type="predicted"/>
<protein>
    <submittedName>
        <fullName evidence="1">Uncharacterized protein</fullName>
    </submittedName>
</protein>
<name>A0A0F7L4G8_9VIRU</name>
<dbReference type="EMBL" id="KR029594">
    <property type="protein sequence ID" value="AKH47434.1"/>
    <property type="molecule type" value="Genomic_DNA"/>
</dbReference>